<reference evidence="2" key="1">
    <citation type="journal article" date="2019" name="Int. J. Syst. Evol. Microbiol.">
        <title>The Global Catalogue of Microorganisms (GCM) 10K type strain sequencing project: providing services to taxonomists for standard genome sequencing and annotation.</title>
        <authorList>
            <consortium name="The Broad Institute Genomics Platform"/>
            <consortium name="The Broad Institute Genome Sequencing Center for Infectious Disease"/>
            <person name="Wu L."/>
            <person name="Ma J."/>
        </authorList>
    </citation>
    <scope>NUCLEOTIDE SEQUENCE [LARGE SCALE GENOMIC DNA]</scope>
    <source>
        <strain evidence="2">CGMCC 4.7645</strain>
    </source>
</reference>
<protein>
    <recommendedName>
        <fullName evidence="3">Mycothiol-dependent maleylpyruvate isomerase metal-binding domain-containing protein</fullName>
    </recommendedName>
</protein>
<dbReference type="RefSeq" id="WP_378269775.1">
    <property type="nucleotide sequence ID" value="NZ_JBHUKR010000021.1"/>
</dbReference>
<evidence type="ECO:0008006" key="3">
    <source>
        <dbReference type="Google" id="ProtNLM"/>
    </source>
</evidence>
<evidence type="ECO:0000313" key="1">
    <source>
        <dbReference type="EMBL" id="MFD2421286.1"/>
    </source>
</evidence>
<keyword evidence="2" id="KW-1185">Reference proteome</keyword>
<accession>A0ABW5G538</accession>
<gene>
    <name evidence="1" type="ORF">ACFSXZ_33650</name>
</gene>
<organism evidence="1 2">
    <name type="scientific">Amycolatopsis pigmentata</name>
    <dbReference type="NCBI Taxonomy" id="450801"/>
    <lineage>
        <taxon>Bacteria</taxon>
        <taxon>Bacillati</taxon>
        <taxon>Actinomycetota</taxon>
        <taxon>Actinomycetes</taxon>
        <taxon>Pseudonocardiales</taxon>
        <taxon>Pseudonocardiaceae</taxon>
        <taxon>Amycolatopsis</taxon>
    </lineage>
</organism>
<evidence type="ECO:0000313" key="2">
    <source>
        <dbReference type="Proteomes" id="UP001597417"/>
    </source>
</evidence>
<dbReference type="EMBL" id="JBHUKR010000021">
    <property type="protein sequence ID" value="MFD2421286.1"/>
    <property type="molecule type" value="Genomic_DNA"/>
</dbReference>
<dbReference type="Proteomes" id="UP001597417">
    <property type="component" value="Unassembled WGS sequence"/>
</dbReference>
<name>A0ABW5G538_9PSEU</name>
<sequence>MERPAAEVAAHIAGCLIWYTSDLAAGRTELSTVDISVKPDASPPHLVRTIEVWAGVLGAVADSASADQRGWHPWGIADPAGFVAMACDELLVHTADTGSAWNASFEPDPALAAATLHRLFPWAPSDTDPWRALLWANGRVALPGLPKLERWRWHCAPLAEWDGVPPVEPSLPGLSRPR</sequence>
<proteinExistence type="predicted"/>
<comment type="caution">
    <text evidence="1">The sequence shown here is derived from an EMBL/GenBank/DDBJ whole genome shotgun (WGS) entry which is preliminary data.</text>
</comment>